<protein>
    <submittedName>
        <fullName evidence="5">SFRICE_013750</fullName>
    </submittedName>
</protein>
<organism evidence="5">
    <name type="scientific">Spodoptera frugiperda</name>
    <name type="common">Fall armyworm</name>
    <dbReference type="NCBI Taxonomy" id="7108"/>
    <lineage>
        <taxon>Eukaryota</taxon>
        <taxon>Metazoa</taxon>
        <taxon>Ecdysozoa</taxon>
        <taxon>Arthropoda</taxon>
        <taxon>Hexapoda</taxon>
        <taxon>Insecta</taxon>
        <taxon>Pterygota</taxon>
        <taxon>Neoptera</taxon>
        <taxon>Endopterygota</taxon>
        <taxon>Lepidoptera</taxon>
        <taxon>Glossata</taxon>
        <taxon>Ditrysia</taxon>
        <taxon>Noctuoidea</taxon>
        <taxon>Noctuidae</taxon>
        <taxon>Amphipyrinae</taxon>
        <taxon>Spodoptera</taxon>
    </lineage>
</organism>
<keyword evidence="2" id="KW-0863">Zinc-finger</keyword>
<feature type="domain" description="FLYWCH-type" evidence="4">
    <location>
        <begin position="22"/>
        <end position="69"/>
    </location>
</feature>
<feature type="domain" description="FLYWCH-type" evidence="4">
    <location>
        <begin position="82"/>
        <end position="139"/>
    </location>
</feature>
<dbReference type="EMBL" id="ODYU01002926">
    <property type="protein sequence ID" value="SOQ41035.1"/>
    <property type="molecule type" value="Genomic_DNA"/>
</dbReference>
<dbReference type="AlphaFoldDB" id="A0A2H1VJN4"/>
<name>A0A2H1VJN4_SPOFR</name>
<evidence type="ECO:0000259" key="4">
    <source>
        <dbReference type="Pfam" id="PF04500"/>
    </source>
</evidence>
<dbReference type="Gene3D" id="2.20.25.240">
    <property type="match status" value="2"/>
</dbReference>
<evidence type="ECO:0000256" key="2">
    <source>
        <dbReference type="ARBA" id="ARBA00022771"/>
    </source>
</evidence>
<dbReference type="Pfam" id="PF04500">
    <property type="entry name" value="FLYWCH"/>
    <property type="match status" value="2"/>
</dbReference>
<accession>A0A2H1VJN4</accession>
<keyword evidence="1" id="KW-0479">Metal-binding</keyword>
<dbReference type="InterPro" id="IPR007588">
    <property type="entry name" value="Znf_FLYWCH"/>
</dbReference>
<dbReference type="GO" id="GO:0008270">
    <property type="term" value="F:zinc ion binding"/>
    <property type="evidence" value="ECO:0007669"/>
    <property type="project" value="UniProtKB-KW"/>
</dbReference>
<proteinExistence type="predicted"/>
<reference evidence="5" key="1">
    <citation type="submission" date="2016-07" db="EMBL/GenBank/DDBJ databases">
        <authorList>
            <person name="Bretaudeau A."/>
        </authorList>
    </citation>
    <scope>NUCLEOTIDE SEQUENCE</scope>
    <source>
        <strain evidence="5">Rice</strain>
        <tissue evidence="5">Whole body</tissue>
    </source>
</reference>
<sequence>MDGYRYMLKNEGRPQFTKITLIESRRGKPMLQMGENRYYKHSSNREGHPKVLWVCVKWWKGCRSSIKTFENQVFSNIVRTVSRQGKPMLQKGPYRYYQHNCYRTGPKGFWLCVRKASGCPAQIKTVDDIVTHMVDEHNHF</sequence>
<evidence type="ECO:0000256" key="3">
    <source>
        <dbReference type="ARBA" id="ARBA00022833"/>
    </source>
</evidence>
<evidence type="ECO:0000313" key="5">
    <source>
        <dbReference type="EMBL" id="SOQ41035.1"/>
    </source>
</evidence>
<gene>
    <name evidence="5" type="ORF">SFRICE_013750</name>
</gene>
<evidence type="ECO:0000256" key="1">
    <source>
        <dbReference type="ARBA" id="ARBA00022723"/>
    </source>
</evidence>
<keyword evidence="3" id="KW-0862">Zinc</keyword>